<evidence type="ECO:0000259" key="1">
    <source>
        <dbReference type="PROSITE" id="PS50011"/>
    </source>
</evidence>
<dbReference type="InterPro" id="IPR058053">
    <property type="entry name" value="RamC_C"/>
</dbReference>
<dbReference type="SUPFAM" id="SSF158745">
    <property type="entry name" value="LanC-like"/>
    <property type="match status" value="2"/>
</dbReference>
<dbReference type="GO" id="GO:0004672">
    <property type="term" value="F:protein kinase activity"/>
    <property type="evidence" value="ECO:0007669"/>
    <property type="project" value="InterPro"/>
</dbReference>
<protein>
    <submittedName>
        <fullName evidence="2">Protein kinase domain-containing protein</fullName>
    </submittedName>
</protein>
<dbReference type="Proteomes" id="UP000199623">
    <property type="component" value="Unassembled WGS sequence"/>
</dbReference>
<dbReference type="InterPro" id="IPR007822">
    <property type="entry name" value="LANC-like"/>
</dbReference>
<dbReference type="SMART" id="SM01260">
    <property type="entry name" value="LANC_like"/>
    <property type="match status" value="1"/>
</dbReference>
<dbReference type="SUPFAM" id="SSF56112">
    <property type="entry name" value="Protein kinase-like (PK-like)"/>
    <property type="match status" value="1"/>
</dbReference>
<dbReference type="InterPro" id="IPR057929">
    <property type="entry name" value="RamC_N"/>
</dbReference>
<keyword evidence="2" id="KW-0418">Kinase</keyword>
<name>A0A1G7XQB6_9PSEU</name>
<proteinExistence type="predicted"/>
<dbReference type="STRING" id="200378.SAMN05216553_112153"/>
<dbReference type="Gene3D" id="1.50.10.10">
    <property type="match status" value="2"/>
</dbReference>
<gene>
    <name evidence="2" type="ORF">SAMN05216553_112153</name>
</gene>
<accession>A0A1G7XQB6</accession>
<dbReference type="GO" id="GO:0005975">
    <property type="term" value="P:carbohydrate metabolic process"/>
    <property type="evidence" value="ECO:0007669"/>
    <property type="project" value="InterPro"/>
</dbReference>
<dbReference type="OrthoDB" id="1492512at2"/>
<dbReference type="AlphaFoldDB" id="A0A1G7XQB6"/>
<sequence>MSISLVHADPDFYAPLSRSSRRGTEFTASDMPADWSEHHQDVWTAWYPPHKLGGVTDGWKIHLSARADRAQHVLDVAAPIFVAHGVGFKHLSCSLYFVVTHHKHAERSQSGKFCAAYPPDTATAEALMRDLAAAFAGEEGPFVLSDRRFGDSRVVHYRYGAFVARRRLTPQGWHELLVLDAAGQSVPDVRGTKFSTPSGITDPFVESSVDAPARAGAPEFSGVRFEKALRHSNGGGAYRGTDVETGRTVFIKESRGHHGLVSPTSASQDRLRNEYEVLRELHRNGSGFAPEPVRYFRHLENEFLVTEFVQGRSLRSWWVEHNPIIWSTATDADFRAYYARAVRIVDELTALLERLHGFGYAFIDLSPDNVLVDEDDRIRLIDFETAARLDGPLTPIGTPGFFPADPLAFADDPVRYDDYALSSIALALIAPINTTADLNHGVLAHFKAQLDPNGLVPRRLWELATKVRGEVAPVPTPGEVAADPAGALEALRDGLIAGLRDTGHPDGVVPLGPRSYATNKLGFGHGLAGVVHALHVAGAPSEELLDRLRTRALAEADDLPPGLVAGQAGIARVLAEHGDIAAAQELLARADEHPLLHGSATLGFGSAGVGLAHLALYRHTGDSAHLDQAVRHAGQIPHGEELTQRLGWNNAVGLVDGRAGLALFLHELGLLSEDHLARGLGLLVAELDRAELSEGGLLFPVSDRDRRQMPYLSTGTAGVLMVASRYLATTGDDRVAAVIPGLLTGLNCSFTHYGGLFDGMAGLSLALHDHGRRHGDQESLDRAKTLAQRLFLYAVPHRTGTYVPGEHALRLSGDLWFGSAGVLTTLAAVLGDHPDRLFAPGHPAGR</sequence>
<organism evidence="2 3">
    <name type="scientific">Lentzea fradiae</name>
    <dbReference type="NCBI Taxonomy" id="200378"/>
    <lineage>
        <taxon>Bacteria</taxon>
        <taxon>Bacillati</taxon>
        <taxon>Actinomycetota</taxon>
        <taxon>Actinomycetes</taxon>
        <taxon>Pseudonocardiales</taxon>
        <taxon>Pseudonocardiaceae</taxon>
        <taxon>Lentzea</taxon>
    </lineage>
</organism>
<dbReference type="InterPro" id="IPR053524">
    <property type="entry name" value="Aerial_hyphae_peptide-synth"/>
</dbReference>
<dbReference type="GO" id="GO:0005524">
    <property type="term" value="F:ATP binding"/>
    <property type="evidence" value="ECO:0007669"/>
    <property type="project" value="InterPro"/>
</dbReference>
<dbReference type="GO" id="GO:0031179">
    <property type="term" value="P:peptide modification"/>
    <property type="evidence" value="ECO:0007669"/>
    <property type="project" value="InterPro"/>
</dbReference>
<dbReference type="Pfam" id="PF00069">
    <property type="entry name" value="Pkinase"/>
    <property type="match status" value="1"/>
</dbReference>
<dbReference type="Pfam" id="PF25816">
    <property type="entry name" value="RamC_N"/>
    <property type="match status" value="1"/>
</dbReference>
<dbReference type="RefSeq" id="WP_090054162.1">
    <property type="nucleotide sequence ID" value="NZ_FNCC01000012.1"/>
</dbReference>
<dbReference type="EMBL" id="FNCC01000012">
    <property type="protein sequence ID" value="SDG86276.1"/>
    <property type="molecule type" value="Genomic_DNA"/>
</dbReference>
<feature type="domain" description="Protein kinase" evidence="1">
    <location>
        <begin position="223"/>
        <end position="486"/>
    </location>
</feature>
<keyword evidence="2" id="KW-0808">Transferase</keyword>
<dbReference type="InterPro" id="IPR012341">
    <property type="entry name" value="6hp_glycosidase-like_sf"/>
</dbReference>
<dbReference type="InterPro" id="IPR011009">
    <property type="entry name" value="Kinase-like_dom_sf"/>
</dbReference>
<evidence type="ECO:0000313" key="3">
    <source>
        <dbReference type="Proteomes" id="UP000199623"/>
    </source>
</evidence>
<dbReference type="CDD" id="cd04791">
    <property type="entry name" value="LanC_SerThrkinase"/>
    <property type="match status" value="1"/>
</dbReference>
<dbReference type="InterPro" id="IPR000719">
    <property type="entry name" value="Prot_kinase_dom"/>
</dbReference>
<keyword evidence="3" id="KW-1185">Reference proteome</keyword>
<dbReference type="NCBIfam" id="NF038151">
    <property type="entry name" value="lanthi_synth_III"/>
    <property type="match status" value="1"/>
</dbReference>
<dbReference type="Gene3D" id="1.10.510.10">
    <property type="entry name" value="Transferase(Phosphotransferase) domain 1"/>
    <property type="match status" value="1"/>
</dbReference>
<dbReference type="SMART" id="SM00220">
    <property type="entry name" value="S_TKc"/>
    <property type="match status" value="1"/>
</dbReference>
<evidence type="ECO:0000313" key="2">
    <source>
        <dbReference type="EMBL" id="SDG86276.1"/>
    </source>
</evidence>
<dbReference type="PROSITE" id="PS50011">
    <property type="entry name" value="PROTEIN_KINASE_DOM"/>
    <property type="match status" value="1"/>
</dbReference>
<reference evidence="3" key="1">
    <citation type="submission" date="2016-10" db="EMBL/GenBank/DDBJ databases">
        <authorList>
            <person name="Varghese N."/>
            <person name="Submissions S."/>
        </authorList>
    </citation>
    <scope>NUCLEOTIDE SEQUENCE [LARGE SCALE GENOMIC DNA]</scope>
    <source>
        <strain evidence="3">CGMCC 4.3506</strain>
    </source>
</reference>